<keyword evidence="1" id="KW-0812">Transmembrane</keyword>
<proteinExistence type="predicted"/>
<feature type="transmembrane region" description="Helical" evidence="1">
    <location>
        <begin position="73"/>
        <end position="94"/>
    </location>
</feature>
<name>A0A1F4ZA11_9BACT</name>
<dbReference type="EMBL" id="MEXN01000007">
    <property type="protein sequence ID" value="OGD03259.1"/>
    <property type="molecule type" value="Genomic_DNA"/>
</dbReference>
<evidence type="ECO:0000313" key="2">
    <source>
        <dbReference type="EMBL" id="OGD03259.1"/>
    </source>
</evidence>
<keyword evidence="1" id="KW-1133">Transmembrane helix</keyword>
<comment type="caution">
    <text evidence="2">The sequence shown here is derived from an EMBL/GenBank/DDBJ whole genome shotgun (WGS) entry which is preliminary data.</text>
</comment>
<accession>A0A1F4ZA11</accession>
<protein>
    <recommendedName>
        <fullName evidence="4">Zinc-ribbon domain-containing protein</fullName>
    </recommendedName>
</protein>
<reference evidence="2 3" key="1">
    <citation type="journal article" date="2016" name="Nat. Commun.">
        <title>Thousands of microbial genomes shed light on interconnected biogeochemical processes in an aquifer system.</title>
        <authorList>
            <person name="Anantharaman K."/>
            <person name="Brown C.T."/>
            <person name="Hug L.A."/>
            <person name="Sharon I."/>
            <person name="Castelle C.J."/>
            <person name="Probst A.J."/>
            <person name="Thomas B.C."/>
            <person name="Singh A."/>
            <person name="Wilkins M.J."/>
            <person name="Karaoz U."/>
            <person name="Brodie E.L."/>
            <person name="Williams K.H."/>
            <person name="Hubbard S.S."/>
            <person name="Banfield J.F."/>
        </authorList>
    </citation>
    <scope>NUCLEOTIDE SEQUENCE [LARGE SCALE GENOMIC DNA]</scope>
</reference>
<organism evidence="2 3">
    <name type="scientific">Candidatus Amesbacteria bacterium RIFCSPLOWO2_01_FULL_48_25</name>
    <dbReference type="NCBI Taxonomy" id="1797259"/>
    <lineage>
        <taxon>Bacteria</taxon>
        <taxon>Candidatus Amesiibacteriota</taxon>
    </lineage>
</organism>
<evidence type="ECO:0000256" key="1">
    <source>
        <dbReference type="SAM" id="Phobius"/>
    </source>
</evidence>
<evidence type="ECO:0000313" key="3">
    <source>
        <dbReference type="Proteomes" id="UP000177080"/>
    </source>
</evidence>
<gene>
    <name evidence="2" type="ORF">A2989_00300</name>
</gene>
<dbReference type="STRING" id="1797259.A2989_00300"/>
<evidence type="ECO:0008006" key="4">
    <source>
        <dbReference type="Google" id="ProtNLM"/>
    </source>
</evidence>
<dbReference type="AlphaFoldDB" id="A0A1F4ZA11"/>
<dbReference type="Proteomes" id="UP000177080">
    <property type="component" value="Unassembled WGS sequence"/>
</dbReference>
<sequence>MEEKTCPRCHSPVSLMHFYCPTCGKNLKEAPLSTSAAKRVGIYALSLLLPPLGLWPGIKYIRQNDPKVKKIGWIAIILTIISLLVTSWISIGWLNDLNAQLSGQLKQLQNL</sequence>
<keyword evidence="1" id="KW-0472">Membrane</keyword>